<evidence type="ECO:0000256" key="1">
    <source>
        <dbReference type="ARBA" id="ARBA00004308"/>
    </source>
</evidence>
<evidence type="ECO:0000256" key="3">
    <source>
        <dbReference type="ARBA" id="ARBA00022448"/>
    </source>
</evidence>
<dbReference type="GO" id="GO:0005524">
    <property type="term" value="F:ATP binding"/>
    <property type="evidence" value="ECO:0007669"/>
    <property type="project" value="UniProtKB-UniRule"/>
</dbReference>
<protein>
    <submittedName>
        <fullName evidence="11">AP-3 complex subunit beta-2</fullName>
    </submittedName>
</protein>
<keyword evidence="4 8" id="KW-0547">Nucleotide-binding</keyword>
<evidence type="ECO:0000313" key="12">
    <source>
        <dbReference type="Proteomes" id="UP001211065"/>
    </source>
</evidence>
<dbReference type="InterPro" id="IPR002553">
    <property type="entry name" value="Clathrin/coatomer_adapt-like_N"/>
</dbReference>
<evidence type="ECO:0000259" key="10">
    <source>
        <dbReference type="PROSITE" id="PS50067"/>
    </source>
</evidence>
<dbReference type="SMART" id="SM00129">
    <property type="entry name" value="KISc"/>
    <property type="match status" value="1"/>
</dbReference>
<evidence type="ECO:0000256" key="7">
    <source>
        <dbReference type="ARBA" id="ARBA00023136"/>
    </source>
</evidence>
<accession>A0AAD5UBZ0</accession>
<dbReference type="CDD" id="cd00106">
    <property type="entry name" value="KISc"/>
    <property type="match status" value="1"/>
</dbReference>
<dbReference type="GO" id="GO:0030117">
    <property type="term" value="C:membrane coat"/>
    <property type="evidence" value="ECO:0007669"/>
    <property type="project" value="InterPro"/>
</dbReference>
<feature type="domain" description="Kinesin motor" evidence="10">
    <location>
        <begin position="701"/>
        <end position="1049"/>
    </location>
</feature>
<sequence length="1355" mass="153736">MVLVSVPGHFYDTAEDKIVDVRANLDSKFDKDKIDGLKRLIAMVSKGHEVQEYFPDVVKNVASSSFEVRKLVYIYLLRYCEQEPDLALLSINTFQKDLNDKNPMIRAMALRVMSSIKVMLSLKSTIRDMSPYVRKATANAIPKLYALDSSQRECLVELIETLLNDKSTIVLGSVISSFNQVCPEKLDLIHGHFRKLCKLIGETDEWGQLEIIGLLLRYCRNYFVDPTISKTDDDLELFINVCSQILTSRNTAVVLAVSQVYYYITKLNEWGKPAKSLIRILSTSSVEEKQVILQNIATMAQKNPVVFEPYLKSFFVFSGEPKFIYEVKMEILTSICNSTNVNDVIQELKYYIRDPNEEFVIETIKVIGRVCCRIHSCIDESLLLLMSLISHTQVKALDIVTIGKARASIIWLIGQHCTNPAMLQVAPDTLRISAKLFNVSEDIVKLQVLNLAAKLVASLLVEASKNHLRQNDASVESGSDLNADKNVRFNSIKTSVLDTCILLFRYVLSLAKFDVSYDIRDRGRMLRVLVLEKTLKIVQKNNENKENSWNSLDSPNDKKSSEVVEKLIKILLERKSTPIPESSFKGRDKYTVATLSHSLNQQVHNYTPLPPWALENSEPSLRDTKEEVYLWSKDYVASVPVKEIQVFAKTKKRVVDLEEFYTEPVKESSSEEEEETSEDISEGDSSEEENPFEEVKEKFKPPTVEKRVRPMNDGELSRREKKGIQCFPDKDSLQLNTGDGIKRPLSFNKVFNECSMQEDIFNQCGVKELITQALHGYSVTIFAFGQTGSGKTFTITGPDNDAANLTDYSSFIQTCPVEAGIIPRALRFLFDQVEKRRNEKYSIKAAYLEIYNENVQDLLNPSNKSLAVRWTAAKGFFVENSFVVECEVLADCLAVLEEGLRNRKTASHKLNEHSSRSHSLMTIYIEHEILDGDIGGSSNRNVKRVGKISFVDLAGSEKVKESKATGETLLETLSINKSLLTLGNCISALSDPKKRTGHIPYRDSKLTKLLADSLGGHGLALMIACVGPSANCHHETLKTLRYALRARKIKNKPLVRMGDPKEELIAQLRRDLKEAKMEGDILRNALMKNNQFLPLIKENVPNLHQNPNQAAIQVIQQPLPAIQEQPQIKKENLAPVNLISFHPQSPEQFKINGIHQIPRQNYVEFETTSDFQYPFYSDQHFHQNDKPQYSHGLPPPTQLRSQSTPPCLVNKADDNLSIFESVKNVPRTNTVFEIRNSNGSLTNAQLNYNNNQQIHSKKTNKQKYANRVIGKHGTKSITYSNSYKLPAIESHINVVQNNQPRNLRQGKISVDMEFRNQYSPIQYNLNLTSLEDIEQVRGNVVRDVEFLDREIRLLE</sequence>
<evidence type="ECO:0000256" key="9">
    <source>
        <dbReference type="SAM" id="MobiDB-lite"/>
    </source>
</evidence>
<feature type="compositionally biased region" description="Basic and acidic residues" evidence="9">
    <location>
        <begin position="693"/>
        <end position="718"/>
    </location>
</feature>
<dbReference type="InterPro" id="IPR019821">
    <property type="entry name" value="Kinesin_motor_CS"/>
</dbReference>
<dbReference type="InterPro" id="IPR011989">
    <property type="entry name" value="ARM-like"/>
</dbReference>
<comment type="caution">
    <text evidence="11">The sequence shown here is derived from an EMBL/GenBank/DDBJ whole genome shotgun (WGS) entry which is preliminary data.</text>
</comment>
<dbReference type="GO" id="GO:0007018">
    <property type="term" value="P:microtubule-based movement"/>
    <property type="evidence" value="ECO:0007669"/>
    <property type="project" value="InterPro"/>
</dbReference>
<keyword evidence="8" id="KW-0505">Motor protein</keyword>
<keyword evidence="7" id="KW-0472">Membrane</keyword>
<dbReference type="InterPro" id="IPR026739">
    <property type="entry name" value="AP_beta"/>
</dbReference>
<keyword evidence="3" id="KW-0813">Transport</keyword>
<gene>
    <name evidence="11" type="primary">AP3B2</name>
    <name evidence="11" type="ORF">HK099_007323</name>
</gene>
<feature type="compositionally biased region" description="Acidic residues" evidence="9">
    <location>
        <begin position="670"/>
        <end position="692"/>
    </location>
</feature>
<feature type="region of interest" description="Disordered" evidence="9">
    <location>
        <begin position="662"/>
        <end position="721"/>
    </location>
</feature>
<dbReference type="Gene3D" id="1.25.10.10">
    <property type="entry name" value="Leucine-rich Repeat Variant"/>
    <property type="match status" value="1"/>
</dbReference>
<dbReference type="Proteomes" id="UP001211065">
    <property type="component" value="Unassembled WGS sequence"/>
</dbReference>
<evidence type="ECO:0000256" key="5">
    <source>
        <dbReference type="ARBA" id="ARBA00022840"/>
    </source>
</evidence>
<name>A0AAD5UBZ0_9FUNG</name>
<keyword evidence="6" id="KW-0653">Protein transport</keyword>
<dbReference type="GO" id="GO:0008017">
    <property type="term" value="F:microtubule binding"/>
    <property type="evidence" value="ECO:0007669"/>
    <property type="project" value="InterPro"/>
</dbReference>
<dbReference type="GO" id="GO:0003777">
    <property type="term" value="F:microtubule motor activity"/>
    <property type="evidence" value="ECO:0007669"/>
    <property type="project" value="InterPro"/>
</dbReference>
<dbReference type="PROSITE" id="PS00411">
    <property type="entry name" value="KINESIN_MOTOR_1"/>
    <property type="match status" value="1"/>
</dbReference>
<reference evidence="11" key="1">
    <citation type="submission" date="2020-05" db="EMBL/GenBank/DDBJ databases">
        <title>Phylogenomic resolution of chytrid fungi.</title>
        <authorList>
            <person name="Stajich J.E."/>
            <person name="Amses K."/>
            <person name="Simmons R."/>
            <person name="Seto K."/>
            <person name="Myers J."/>
            <person name="Bonds A."/>
            <person name="Quandt C.A."/>
            <person name="Barry K."/>
            <person name="Liu P."/>
            <person name="Grigoriev I."/>
            <person name="Longcore J.E."/>
            <person name="James T.Y."/>
        </authorList>
    </citation>
    <scope>NUCLEOTIDE SEQUENCE</scope>
    <source>
        <strain evidence="11">JEL0476</strain>
    </source>
</reference>
<dbReference type="InterPro" id="IPR036961">
    <property type="entry name" value="Kinesin_motor_dom_sf"/>
</dbReference>
<dbReference type="PANTHER" id="PTHR11134">
    <property type="entry name" value="ADAPTOR COMPLEX SUBUNIT BETA FAMILY MEMBER"/>
    <property type="match status" value="1"/>
</dbReference>
<dbReference type="Pfam" id="PF01602">
    <property type="entry name" value="Adaptin_N"/>
    <property type="match status" value="1"/>
</dbReference>
<dbReference type="SUPFAM" id="SSF48371">
    <property type="entry name" value="ARM repeat"/>
    <property type="match status" value="1"/>
</dbReference>
<comment type="similarity">
    <text evidence="8">Belongs to the TRAFAC class myosin-kinesin ATPase superfamily. Kinesin family.</text>
</comment>
<dbReference type="InterPro" id="IPR016024">
    <property type="entry name" value="ARM-type_fold"/>
</dbReference>
<dbReference type="FunFam" id="3.40.850.10:FF:000080">
    <property type="entry name" value="Kinesin-like protein"/>
    <property type="match status" value="1"/>
</dbReference>
<dbReference type="InterPro" id="IPR001752">
    <property type="entry name" value="Kinesin_motor_dom"/>
</dbReference>
<evidence type="ECO:0000256" key="8">
    <source>
        <dbReference type="PROSITE-ProRule" id="PRU00283"/>
    </source>
</evidence>
<feature type="binding site" evidence="8">
    <location>
        <begin position="785"/>
        <end position="792"/>
    </location>
    <ligand>
        <name>ATP</name>
        <dbReference type="ChEBI" id="CHEBI:30616"/>
    </ligand>
</feature>
<comment type="subcellular location">
    <subcellularLocation>
        <location evidence="1">Endomembrane system</location>
    </subcellularLocation>
</comment>
<dbReference type="GO" id="GO:0006886">
    <property type="term" value="P:intracellular protein transport"/>
    <property type="evidence" value="ECO:0007669"/>
    <property type="project" value="InterPro"/>
</dbReference>
<comment type="similarity">
    <text evidence="2">Belongs to the adaptor complexes large subunit family.</text>
</comment>
<organism evidence="11 12">
    <name type="scientific">Clydaea vesicula</name>
    <dbReference type="NCBI Taxonomy" id="447962"/>
    <lineage>
        <taxon>Eukaryota</taxon>
        <taxon>Fungi</taxon>
        <taxon>Fungi incertae sedis</taxon>
        <taxon>Chytridiomycota</taxon>
        <taxon>Chytridiomycota incertae sedis</taxon>
        <taxon>Chytridiomycetes</taxon>
        <taxon>Lobulomycetales</taxon>
        <taxon>Lobulomycetaceae</taxon>
        <taxon>Clydaea</taxon>
    </lineage>
</organism>
<keyword evidence="5 8" id="KW-0067">ATP-binding</keyword>
<dbReference type="Pfam" id="PF00225">
    <property type="entry name" value="Kinesin"/>
    <property type="match status" value="1"/>
</dbReference>
<dbReference type="InterPro" id="IPR027417">
    <property type="entry name" value="P-loop_NTPase"/>
</dbReference>
<dbReference type="Gene3D" id="3.40.850.10">
    <property type="entry name" value="Kinesin motor domain"/>
    <property type="match status" value="1"/>
</dbReference>
<proteinExistence type="inferred from homology"/>
<dbReference type="EMBL" id="JADGJW010000007">
    <property type="protein sequence ID" value="KAJ3228042.1"/>
    <property type="molecule type" value="Genomic_DNA"/>
</dbReference>
<evidence type="ECO:0000256" key="2">
    <source>
        <dbReference type="ARBA" id="ARBA00006613"/>
    </source>
</evidence>
<dbReference type="PRINTS" id="PR00380">
    <property type="entry name" value="KINESINHEAVY"/>
</dbReference>
<dbReference type="GO" id="GO:0016192">
    <property type="term" value="P:vesicle-mediated transport"/>
    <property type="evidence" value="ECO:0007669"/>
    <property type="project" value="InterPro"/>
</dbReference>
<evidence type="ECO:0000256" key="6">
    <source>
        <dbReference type="ARBA" id="ARBA00022927"/>
    </source>
</evidence>
<keyword evidence="12" id="KW-1185">Reference proteome</keyword>
<dbReference type="GO" id="GO:0012505">
    <property type="term" value="C:endomembrane system"/>
    <property type="evidence" value="ECO:0007669"/>
    <property type="project" value="UniProtKB-SubCell"/>
</dbReference>
<dbReference type="PROSITE" id="PS50067">
    <property type="entry name" value="KINESIN_MOTOR_2"/>
    <property type="match status" value="1"/>
</dbReference>
<feature type="region of interest" description="Disordered" evidence="9">
    <location>
        <begin position="1178"/>
        <end position="1204"/>
    </location>
</feature>
<evidence type="ECO:0000313" key="11">
    <source>
        <dbReference type="EMBL" id="KAJ3228042.1"/>
    </source>
</evidence>
<dbReference type="SUPFAM" id="SSF52540">
    <property type="entry name" value="P-loop containing nucleoside triphosphate hydrolases"/>
    <property type="match status" value="1"/>
</dbReference>
<evidence type="ECO:0000256" key="4">
    <source>
        <dbReference type="ARBA" id="ARBA00022741"/>
    </source>
</evidence>